<dbReference type="OrthoDB" id="127107at2"/>
<feature type="domain" description="DUF1549" evidence="2">
    <location>
        <begin position="73"/>
        <end position="277"/>
    </location>
</feature>
<evidence type="ECO:0000256" key="1">
    <source>
        <dbReference type="SAM" id="SignalP"/>
    </source>
</evidence>
<evidence type="ECO:0000313" key="4">
    <source>
        <dbReference type="EMBL" id="PQO40705.1"/>
    </source>
</evidence>
<keyword evidence="1" id="KW-0732">Signal</keyword>
<accession>A0A2S8G8C4</accession>
<proteinExistence type="predicted"/>
<dbReference type="PANTHER" id="PTHR35889:SF3">
    <property type="entry name" value="F-BOX DOMAIN-CONTAINING PROTEIN"/>
    <property type="match status" value="1"/>
</dbReference>
<feature type="signal peptide" evidence="1">
    <location>
        <begin position="1"/>
        <end position="28"/>
    </location>
</feature>
<comment type="caution">
    <text evidence="4">The sequence shown here is derived from an EMBL/GenBank/DDBJ whole genome shotgun (WGS) entry which is preliminary data.</text>
</comment>
<feature type="chain" id="PRO_5015578281" description="DUF1553 domain-containing protein" evidence="1">
    <location>
        <begin position="29"/>
        <end position="638"/>
    </location>
</feature>
<dbReference type="PANTHER" id="PTHR35889">
    <property type="entry name" value="CYCLOINULO-OLIGOSACCHARIDE FRUCTANOTRANSFERASE-RELATED"/>
    <property type="match status" value="1"/>
</dbReference>
<dbReference type="AlphaFoldDB" id="A0A2S8G8C4"/>
<gene>
    <name evidence="4" type="ORF">C5Y98_05660</name>
</gene>
<evidence type="ECO:0000259" key="2">
    <source>
        <dbReference type="Pfam" id="PF07583"/>
    </source>
</evidence>
<sequence length="638" mass="72203">MCLSGITKRLTYFSVLLIWACVVQLNHAGAEEEHHSTYQEPPISPSERQHWAYQPLRPIAVPGRSELGWGHNEIDAFIAQRLKREGLQPQPSASRRTLIRRLSYDLTGLPPTPAEIEAFVGDSSETAYEALVERLLASPRYGERWAQHWLDLARFAETDGFEHDKLRANAWQYRDWVIQALNNDMPYDEFVRQQIAGDEIYPNQESARIATGFCTSGPDMPDINLLDERRHTVLNEMTSTIGEVFLGLQIGCAQCHDHKYDAISQADFYRLRAIFEPSLKLKKNVSLTTLEEQLPYERKSHVMIRGDFHREGPELSPGVLRVASPEDYMFQPEGTSHTAGYRTAFAAWLVSPENPLTARVIVNRVWQHHFGTGLVNSPSDFGVMGSAPTNQPLLDWLAKSLIDQGWSLKKLHRQIVLSTTYRQPSYLPTDATSPQRAAWQKAIAGDPDARLLSRFPRQRLDGEAVRDAMLLASGSLNEKRGGPGIRPPLPQELVGTLLKNQWNVTQDTTEHTRRSIYVFARRNLIFPTFAALDRPSANVSCPVRNESTTAPQSLQLLNSSFSLEMATQMADDIRSIEKEPIRQIDLAFLRTLGREPVAQERDEVHKFWQAHANDPDTADPLTHLGLALFNANEFLYID</sequence>
<evidence type="ECO:0000259" key="3">
    <source>
        <dbReference type="Pfam" id="PF07587"/>
    </source>
</evidence>
<dbReference type="Pfam" id="PF07583">
    <property type="entry name" value="PSCyt2"/>
    <property type="match status" value="1"/>
</dbReference>
<evidence type="ECO:0000313" key="5">
    <source>
        <dbReference type="Proteomes" id="UP000239388"/>
    </source>
</evidence>
<reference evidence="4 5" key="1">
    <citation type="submission" date="2018-02" db="EMBL/GenBank/DDBJ databases">
        <title>Comparative genomes isolates from brazilian mangrove.</title>
        <authorList>
            <person name="Araujo J.E."/>
            <person name="Taketani R.G."/>
            <person name="Silva M.C.P."/>
            <person name="Loureco M.V."/>
            <person name="Andreote F.D."/>
        </authorList>
    </citation>
    <scope>NUCLEOTIDE SEQUENCE [LARGE SCALE GENOMIC DNA]</scope>
    <source>
        <strain evidence="4 5">NAP PRIS-MGV</strain>
    </source>
</reference>
<name>A0A2S8G8C4_9BACT</name>
<dbReference type="EMBL" id="PUIB01000008">
    <property type="protein sequence ID" value="PQO40705.1"/>
    <property type="molecule type" value="Genomic_DNA"/>
</dbReference>
<feature type="domain" description="DUF1553" evidence="3">
    <location>
        <begin position="342"/>
        <end position="607"/>
    </location>
</feature>
<dbReference type="InterPro" id="IPR011444">
    <property type="entry name" value="DUF1549"/>
</dbReference>
<protein>
    <recommendedName>
        <fullName evidence="6">DUF1553 domain-containing protein</fullName>
    </recommendedName>
</protein>
<organism evidence="4 5">
    <name type="scientific">Blastopirellula marina</name>
    <dbReference type="NCBI Taxonomy" id="124"/>
    <lineage>
        <taxon>Bacteria</taxon>
        <taxon>Pseudomonadati</taxon>
        <taxon>Planctomycetota</taxon>
        <taxon>Planctomycetia</taxon>
        <taxon>Pirellulales</taxon>
        <taxon>Pirellulaceae</taxon>
        <taxon>Blastopirellula</taxon>
    </lineage>
</organism>
<evidence type="ECO:0008006" key="6">
    <source>
        <dbReference type="Google" id="ProtNLM"/>
    </source>
</evidence>
<dbReference type="Proteomes" id="UP000239388">
    <property type="component" value="Unassembled WGS sequence"/>
</dbReference>
<dbReference type="InterPro" id="IPR022655">
    <property type="entry name" value="DUF1553"/>
</dbReference>
<dbReference type="Pfam" id="PF07587">
    <property type="entry name" value="PSD1"/>
    <property type="match status" value="1"/>
</dbReference>